<evidence type="ECO:0000313" key="3">
    <source>
        <dbReference type="Proteomes" id="UP001224516"/>
    </source>
</evidence>
<gene>
    <name evidence="2" type="ORF">QCL97_012285</name>
</gene>
<organism evidence="2 3">
    <name type="scientific">Chromobacterium amazonense</name>
    <dbReference type="NCBI Taxonomy" id="1382803"/>
    <lineage>
        <taxon>Bacteria</taxon>
        <taxon>Pseudomonadati</taxon>
        <taxon>Pseudomonadota</taxon>
        <taxon>Betaproteobacteria</taxon>
        <taxon>Neisseriales</taxon>
        <taxon>Chromobacteriaceae</taxon>
        <taxon>Chromobacterium</taxon>
    </lineage>
</organism>
<name>A0ABU8V2X0_9NEIS</name>
<dbReference type="Proteomes" id="UP001224516">
    <property type="component" value="Unassembled WGS sequence"/>
</dbReference>
<dbReference type="EMBL" id="JAVFJF020000023">
    <property type="protein sequence ID" value="MEJ8675507.1"/>
    <property type="molecule type" value="Genomic_DNA"/>
</dbReference>
<proteinExistence type="predicted"/>
<keyword evidence="3" id="KW-1185">Reference proteome</keyword>
<dbReference type="RefSeq" id="WP_307909851.1">
    <property type="nucleotide sequence ID" value="NZ_JAVFJF020000023.1"/>
</dbReference>
<feature type="region of interest" description="Disordered" evidence="1">
    <location>
        <begin position="70"/>
        <end position="91"/>
    </location>
</feature>
<evidence type="ECO:0000256" key="1">
    <source>
        <dbReference type="SAM" id="MobiDB-lite"/>
    </source>
</evidence>
<evidence type="ECO:0000313" key="2">
    <source>
        <dbReference type="EMBL" id="MEJ8675507.1"/>
    </source>
</evidence>
<comment type="caution">
    <text evidence="2">The sequence shown here is derived from an EMBL/GenBank/DDBJ whole genome shotgun (WGS) entry which is preliminary data.</text>
</comment>
<accession>A0ABU8V2X0</accession>
<sequence>MRIRLRPWNMAEKLLLALWLSILAHAALLWLPLRPGQPNGGATDALTVRVRAVAAPASEDAAALSERASIPAPVSAAPPSPASAPAGAAQQKLSAEGDRLRLGADIYYPARELERLAEERSAITLPDVAWSGPQQPLTLLVFISETGQVDAVRFEGEAPKPVADAIAPAFHAAWYQPGVKDGRPVKSYKRIRIEPQADPAPAPALSR</sequence>
<evidence type="ECO:0008006" key="4">
    <source>
        <dbReference type="Google" id="ProtNLM"/>
    </source>
</evidence>
<protein>
    <recommendedName>
        <fullName evidence="4">TonB C-terminal domain-containing protein</fullName>
    </recommendedName>
</protein>
<reference evidence="2 3" key="1">
    <citation type="submission" date="2023-12" db="EMBL/GenBank/DDBJ databases">
        <title>Evaluation and characterization of a potential secondary metabolite violacein from indigenous Chromobacterium amazonense SAM215.</title>
        <authorList>
            <person name="Tarafdar M.R."/>
            <person name="Abedin S.M."/>
            <person name="Atiqua A."/>
            <person name="Saha A."/>
            <person name="Khan S.N."/>
        </authorList>
    </citation>
    <scope>NUCLEOTIDE SEQUENCE [LARGE SCALE GENOMIC DNA]</scope>
    <source>
        <strain evidence="2 3">SAM215</strain>
    </source>
</reference>